<dbReference type="Gene3D" id="2.60.40.10">
    <property type="entry name" value="Immunoglobulins"/>
    <property type="match status" value="1"/>
</dbReference>
<reference evidence="4" key="1">
    <citation type="journal article" date="2014" name="Nat. Commun.">
        <title>The rainbow trout genome provides novel insights into evolution after whole-genome duplication in vertebrates.</title>
        <authorList>
            <person name="Berthelot C."/>
            <person name="Brunet F."/>
            <person name="Chalopin D."/>
            <person name="Juanchich A."/>
            <person name="Bernard M."/>
            <person name="Noel B."/>
            <person name="Bento P."/>
            <person name="Da Silva C."/>
            <person name="Labadie K."/>
            <person name="Alberti A."/>
            <person name="Aury J.M."/>
            <person name="Louis A."/>
            <person name="Dehais P."/>
            <person name="Bardou P."/>
            <person name="Montfort J."/>
            <person name="Klopp C."/>
            <person name="Cabau C."/>
            <person name="Gaspin C."/>
            <person name="Thorgaard G.H."/>
            <person name="Boussaha M."/>
            <person name="Quillet E."/>
            <person name="Guyomard R."/>
            <person name="Galiana D."/>
            <person name="Bobe J."/>
            <person name="Volff J.N."/>
            <person name="Genet C."/>
            <person name="Wincker P."/>
            <person name="Jaillon O."/>
            <person name="Roest Crollius H."/>
            <person name="Guiguen Y."/>
        </authorList>
    </citation>
    <scope>NUCLEOTIDE SEQUENCE [LARGE SCALE GENOMIC DNA]</scope>
</reference>
<evidence type="ECO:0000259" key="3">
    <source>
        <dbReference type="PROSITE" id="PS50835"/>
    </source>
</evidence>
<protein>
    <recommendedName>
        <fullName evidence="3">Ig-like domain-containing protein</fullName>
    </recommendedName>
</protein>
<dbReference type="EMBL" id="FR905738">
    <property type="protein sequence ID" value="CDQ81327.1"/>
    <property type="molecule type" value="Genomic_DNA"/>
</dbReference>
<feature type="domain" description="Ig-like" evidence="3">
    <location>
        <begin position="41"/>
        <end position="143"/>
    </location>
</feature>
<dbReference type="InterPro" id="IPR013783">
    <property type="entry name" value="Ig-like_fold"/>
</dbReference>
<dbReference type="PaxDb" id="8022-A0A060XPZ5"/>
<organism evidence="4 5">
    <name type="scientific">Oncorhynchus mykiss</name>
    <name type="common">Rainbow trout</name>
    <name type="synonym">Salmo gairdneri</name>
    <dbReference type="NCBI Taxonomy" id="8022"/>
    <lineage>
        <taxon>Eukaryota</taxon>
        <taxon>Metazoa</taxon>
        <taxon>Chordata</taxon>
        <taxon>Craniata</taxon>
        <taxon>Vertebrata</taxon>
        <taxon>Euteleostomi</taxon>
        <taxon>Actinopterygii</taxon>
        <taxon>Neopterygii</taxon>
        <taxon>Teleostei</taxon>
        <taxon>Protacanthopterygii</taxon>
        <taxon>Salmoniformes</taxon>
        <taxon>Salmonidae</taxon>
        <taxon>Salmoninae</taxon>
        <taxon>Oncorhynchus</taxon>
    </lineage>
</organism>
<proteinExistence type="predicted"/>
<dbReference type="SUPFAM" id="SSF48726">
    <property type="entry name" value="Immunoglobulin"/>
    <property type="match status" value="1"/>
</dbReference>
<feature type="transmembrane region" description="Helical" evidence="2">
    <location>
        <begin position="183"/>
        <end position="205"/>
    </location>
</feature>
<keyword evidence="2" id="KW-1133">Transmembrane helix</keyword>
<feature type="compositionally biased region" description="Polar residues" evidence="1">
    <location>
        <begin position="248"/>
        <end position="259"/>
    </location>
</feature>
<feature type="transmembrane region" description="Helical" evidence="2">
    <location>
        <begin position="128"/>
        <end position="147"/>
    </location>
</feature>
<dbReference type="InterPro" id="IPR007110">
    <property type="entry name" value="Ig-like_dom"/>
</dbReference>
<name>A0A060XPZ5_ONCMY</name>
<evidence type="ECO:0000256" key="1">
    <source>
        <dbReference type="SAM" id="MobiDB-lite"/>
    </source>
</evidence>
<reference evidence="4" key="2">
    <citation type="submission" date="2014-03" db="EMBL/GenBank/DDBJ databases">
        <authorList>
            <person name="Genoscope - CEA"/>
        </authorList>
    </citation>
    <scope>NUCLEOTIDE SEQUENCE</scope>
</reference>
<accession>A0A060XPZ5</accession>
<sequence length="331" mass="36405">MLLVMGPYMTRYLWHSEKHCPYCVCVCRVVGMGRNLGSLLPAALLIGSALCMGVVSLTLSHTSRVRVHKGRSLTLTCMNTTHAGVVQYWHTPFGRVQNSSLHANQKDVISMQRDGSLRIHIASPHHSGLYYCLLLAGGQTTLTPYLLTASSSQDHAVEHRRAVRSILGGHAEERNVTVVSDGVFAAAVAASVMVTFLVGFSSGALSRTLLDRCVNWVRSLGQERRNHGETVSVVFRKDVEQEDEDYPASTTSVTMENVSPSPPAKPQRSFRGKHHEETAYLEGCYQGRGEEGRERGGEEGREVGGSTDGKEKSRRVGEEERRRERGKGGEE</sequence>
<dbReference type="AlphaFoldDB" id="A0A060XPZ5"/>
<evidence type="ECO:0000313" key="4">
    <source>
        <dbReference type="EMBL" id="CDQ81327.1"/>
    </source>
</evidence>
<feature type="transmembrane region" description="Helical" evidence="2">
    <location>
        <begin position="39"/>
        <end position="59"/>
    </location>
</feature>
<feature type="region of interest" description="Disordered" evidence="1">
    <location>
        <begin position="235"/>
        <end position="331"/>
    </location>
</feature>
<dbReference type="Proteomes" id="UP000193380">
    <property type="component" value="Unassembled WGS sequence"/>
</dbReference>
<keyword evidence="2" id="KW-0812">Transmembrane</keyword>
<dbReference type="InterPro" id="IPR003599">
    <property type="entry name" value="Ig_sub"/>
</dbReference>
<dbReference type="PROSITE" id="PS50835">
    <property type="entry name" value="IG_LIKE"/>
    <property type="match status" value="1"/>
</dbReference>
<dbReference type="InterPro" id="IPR036179">
    <property type="entry name" value="Ig-like_dom_sf"/>
</dbReference>
<gene>
    <name evidence="4" type="ORF">GSONMT00017422001</name>
</gene>
<evidence type="ECO:0000256" key="2">
    <source>
        <dbReference type="SAM" id="Phobius"/>
    </source>
</evidence>
<feature type="compositionally biased region" description="Basic and acidic residues" evidence="1">
    <location>
        <begin position="288"/>
        <end position="331"/>
    </location>
</feature>
<keyword evidence="2" id="KW-0472">Membrane</keyword>
<evidence type="ECO:0000313" key="5">
    <source>
        <dbReference type="Proteomes" id="UP000193380"/>
    </source>
</evidence>
<dbReference type="SMART" id="SM00409">
    <property type="entry name" value="IG"/>
    <property type="match status" value="1"/>
</dbReference>